<dbReference type="Proteomes" id="UP000449846">
    <property type="component" value="Unassembled WGS sequence"/>
</dbReference>
<evidence type="ECO:0000313" key="3">
    <source>
        <dbReference type="EMBL" id="MTH62525.1"/>
    </source>
</evidence>
<accession>A0A844HW16</accession>
<keyword evidence="4" id="KW-1185">Reference proteome</keyword>
<dbReference type="Gene3D" id="3.40.50.720">
    <property type="entry name" value="NAD(P)-binding Rossmann-like Domain"/>
    <property type="match status" value="1"/>
</dbReference>
<dbReference type="Pfam" id="PF00106">
    <property type="entry name" value="adh_short"/>
    <property type="match status" value="1"/>
</dbReference>
<sequence length="217" mass="23075">MSDASKIALITGASRGLGAAMAEQLAARGWHILAVARTTGALEELDDRIRRAGGSATLAPMDVGQPEPMVKLAQAVMERWGGLDMWAHTAVHAAPLAPAGHVDAKDFQKSVDLNIVATRGLIALFEPLLRARKGQAVFFDDPRAGQKFFGSYGATKAAQIALARSWQAENENVGPRVVIAAPAPMPTATRARFFPGEDRARLSPCKAEAERILSAIL</sequence>
<organism evidence="3 4">
    <name type="scientific">Paracoccus litorisediminis</name>
    <dbReference type="NCBI Taxonomy" id="2006130"/>
    <lineage>
        <taxon>Bacteria</taxon>
        <taxon>Pseudomonadati</taxon>
        <taxon>Pseudomonadota</taxon>
        <taxon>Alphaproteobacteria</taxon>
        <taxon>Rhodobacterales</taxon>
        <taxon>Paracoccaceae</taxon>
        <taxon>Paracoccus</taxon>
    </lineage>
</organism>
<evidence type="ECO:0000256" key="1">
    <source>
        <dbReference type="ARBA" id="ARBA00006484"/>
    </source>
</evidence>
<evidence type="ECO:0000313" key="4">
    <source>
        <dbReference type="Proteomes" id="UP000449846"/>
    </source>
</evidence>
<dbReference type="PRINTS" id="PR00081">
    <property type="entry name" value="GDHRDH"/>
</dbReference>
<comment type="similarity">
    <text evidence="1">Belongs to the short-chain dehydrogenases/reductases (SDR) family.</text>
</comment>
<gene>
    <name evidence="3" type="ORF">GL300_25445</name>
</gene>
<dbReference type="CDD" id="cd05233">
    <property type="entry name" value="SDR_c"/>
    <property type="match status" value="1"/>
</dbReference>
<comment type="caution">
    <text evidence="3">The sequence shown here is derived from an EMBL/GenBank/DDBJ whole genome shotgun (WGS) entry which is preliminary data.</text>
</comment>
<keyword evidence="2" id="KW-0560">Oxidoreductase</keyword>
<dbReference type="SUPFAM" id="SSF51735">
    <property type="entry name" value="NAD(P)-binding Rossmann-fold domains"/>
    <property type="match status" value="1"/>
</dbReference>
<proteinExistence type="inferred from homology"/>
<dbReference type="EMBL" id="WMIG01000040">
    <property type="protein sequence ID" value="MTH62525.1"/>
    <property type="molecule type" value="Genomic_DNA"/>
</dbReference>
<dbReference type="AlphaFoldDB" id="A0A844HW16"/>
<dbReference type="GO" id="GO:0016020">
    <property type="term" value="C:membrane"/>
    <property type="evidence" value="ECO:0007669"/>
    <property type="project" value="TreeGrafter"/>
</dbReference>
<dbReference type="InterPro" id="IPR002347">
    <property type="entry name" value="SDR_fam"/>
</dbReference>
<name>A0A844HW16_9RHOB</name>
<dbReference type="GO" id="GO:0016491">
    <property type="term" value="F:oxidoreductase activity"/>
    <property type="evidence" value="ECO:0007669"/>
    <property type="project" value="UniProtKB-KW"/>
</dbReference>
<dbReference type="InterPro" id="IPR036291">
    <property type="entry name" value="NAD(P)-bd_dom_sf"/>
</dbReference>
<dbReference type="PANTHER" id="PTHR44196:SF4">
    <property type="entry name" value="SHORT CHAIN DEHYDROGENASE"/>
    <property type="match status" value="1"/>
</dbReference>
<dbReference type="OrthoDB" id="9790785at2"/>
<protein>
    <submittedName>
        <fullName evidence="3">SDR family NAD(P)-dependent oxidoreductase</fullName>
    </submittedName>
</protein>
<dbReference type="PANTHER" id="PTHR44196">
    <property type="entry name" value="DEHYDROGENASE/REDUCTASE SDR FAMILY MEMBER 7B"/>
    <property type="match status" value="1"/>
</dbReference>
<reference evidence="3 4" key="1">
    <citation type="submission" date="2019-11" db="EMBL/GenBank/DDBJ databases">
        <authorList>
            <person name="Dong K."/>
        </authorList>
    </citation>
    <scope>NUCLEOTIDE SEQUENCE [LARGE SCALE GENOMIC DNA]</scope>
    <source>
        <strain evidence="3 4">NBRC 112902</strain>
    </source>
</reference>
<evidence type="ECO:0000256" key="2">
    <source>
        <dbReference type="ARBA" id="ARBA00023002"/>
    </source>
</evidence>
<dbReference type="RefSeq" id="WP_155042467.1">
    <property type="nucleotide sequence ID" value="NZ_JBHGCD010000043.1"/>
</dbReference>